<dbReference type="AlphaFoldDB" id="A0A0B7N6E3"/>
<accession>A0A0B7N6E3</accession>
<proteinExistence type="predicted"/>
<name>A0A0B7N6E3_9FUNG</name>
<sequence length="214" mass="23457">MCCAAGKAILRPLDLLPDTVTDLIKRNDATGKGFLNNIRTCNSALSFTSMNANLGSRYAINEQGAYAFRIHGSVHHLISPSLIPGESNPVQQPRFAQIYIFGAASGLQNRMNVVGNPDIREATLSSLQSMMHLTNPFVAMFKTMEESASEQPEGIRDIRMVFRAESRADPRRYNAPTADEIGVLVVGGDDESSIEPCHRDVILRLRGDDNHSAL</sequence>
<dbReference type="PANTHER" id="PTHR45786:SF74">
    <property type="entry name" value="ATP-DEPENDENT DNA HELICASE"/>
    <property type="match status" value="1"/>
</dbReference>
<dbReference type="STRING" id="35722.A0A0B7N6E3"/>
<reference evidence="1 2" key="1">
    <citation type="submission" date="2014-09" db="EMBL/GenBank/DDBJ databases">
        <authorList>
            <person name="Ellenberger Sabrina"/>
        </authorList>
    </citation>
    <scope>NUCLEOTIDE SEQUENCE [LARGE SCALE GENOMIC DNA]</scope>
    <source>
        <strain evidence="1 2">CBS 412.66</strain>
    </source>
</reference>
<keyword evidence="2" id="KW-1185">Reference proteome</keyword>
<dbReference type="EMBL" id="LN724574">
    <property type="protein sequence ID" value="CEP10634.1"/>
    <property type="molecule type" value="Genomic_DNA"/>
</dbReference>
<organism evidence="1 2">
    <name type="scientific">Parasitella parasitica</name>
    <dbReference type="NCBI Taxonomy" id="35722"/>
    <lineage>
        <taxon>Eukaryota</taxon>
        <taxon>Fungi</taxon>
        <taxon>Fungi incertae sedis</taxon>
        <taxon>Mucoromycota</taxon>
        <taxon>Mucoromycotina</taxon>
        <taxon>Mucoromycetes</taxon>
        <taxon>Mucorales</taxon>
        <taxon>Mucorineae</taxon>
        <taxon>Mucoraceae</taxon>
        <taxon>Parasitella</taxon>
    </lineage>
</organism>
<protein>
    <recommendedName>
        <fullName evidence="3">Helitron helicase-like domain-containing protein</fullName>
    </recommendedName>
</protein>
<dbReference type="PANTHER" id="PTHR45786">
    <property type="entry name" value="DNA BINDING PROTEIN-LIKE"/>
    <property type="match status" value="1"/>
</dbReference>
<dbReference type="Proteomes" id="UP000054107">
    <property type="component" value="Unassembled WGS sequence"/>
</dbReference>
<evidence type="ECO:0000313" key="1">
    <source>
        <dbReference type="EMBL" id="CEP10634.1"/>
    </source>
</evidence>
<evidence type="ECO:0008006" key="3">
    <source>
        <dbReference type="Google" id="ProtNLM"/>
    </source>
</evidence>
<gene>
    <name evidence="1" type="primary">PARPA_04361.1 scaffold 12793</name>
</gene>
<dbReference type="OrthoDB" id="2279134at2759"/>
<evidence type="ECO:0000313" key="2">
    <source>
        <dbReference type="Proteomes" id="UP000054107"/>
    </source>
</evidence>